<evidence type="ECO:0000313" key="3">
    <source>
        <dbReference type="Proteomes" id="UP000002487"/>
    </source>
</evidence>
<keyword evidence="1" id="KW-1133">Transmembrane helix</keyword>
<feature type="transmembrane region" description="Helical" evidence="1">
    <location>
        <begin position="262"/>
        <end position="280"/>
    </location>
</feature>
<dbReference type="KEGG" id="mac:MA_0910"/>
<dbReference type="HOGENOM" id="CLU_084976_0_0_2"/>
<keyword evidence="1" id="KW-0812">Transmembrane</keyword>
<dbReference type="Proteomes" id="UP000002487">
    <property type="component" value="Chromosome"/>
</dbReference>
<proteinExistence type="predicted"/>
<keyword evidence="3" id="KW-1185">Reference proteome</keyword>
<dbReference type="InParanoid" id="Q8TS94"/>
<keyword evidence="1" id="KW-0472">Membrane</keyword>
<name>Q8TS94_METAC</name>
<dbReference type="EnsemblBacteria" id="AAM04343">
    <property type="protein sequence ID" value="AAM04343"/>
    <property type="gene ID" value="MA_0910"/>
</dbReference>
<dbReference type="AlphaFoldDB" id="Q8TS94"/>
<gene>
    <name evidence="2" type="ordered locus">MA_0910</name>
</gene>
<accession>Q8TS94</accession>
<evidence type="ECO:0000313" key="2">
    <source>
        <dbReference type="EMBL" id="AAM04343.1"/>
    </source>
</evidence>
<protein>
    <submittedName>
        <fullName evidence="2">Uncharacterized protein</fullName>
    </submittedName>
</protein>
<dbReference type="EMBL" id="AE010299">
    <property type="protein sequence ID" value="AAM04343.1"/>
    <property type="molecule type" value="Genomic_DNA"/>
</dbReference>
<sequence>MGVMVQLSKSHQLEPEIRDDLQGRIEVFDQSIRSFEKRLRAVERRLSLEAPHTLQAGKFFSGMSPDSFQEANPANLAAGSSVSPQGLSVSPEASFPSSWNSPLSDSVSSLTEDDISTFAFSAVLPSSGVSNISSIFLDSSSEVSGISYRVKDLSALFTSLSESLNSLQAAISELSDFVHSNLEPEVEKLDNEIKGIQVRENASGEHMRNFESRIEAIENRDRFTLGSIKVPVEISGIAGSSVLFLTGLLIWSGRWDIIRSPYFSIGLAVILAGAVLLKFYTVNRKQKSLTN</sequence>
<reference evidence="2 3" key="1">
    <citation type="journal article" date="2002" name="Genome Res.">
        <title>The genome of Methanosarcina acetivorans reveals extensive metabolic and physiological diversity.</title>
        <authorList>
            <person name="Galagan J.E."/>
            <person name="Nusbaum C."/>
            <person name="Roy A."/>
            <person name="Endrizzi M.G."/>
            <person name="Macdonald P."/>
            <person name="FitzHugh W."/>
            <person name="Calvo S."/>
            <person name="Engels R."/>
            <person name="Smirnov S."/>
            <person name="Atnoor D."/>
            <person name="Brown A."/>
            <person name="Allen N."/>
            <person name="Naylor J."/>
            <person name="Stange-Thomann N."/>
            <person name="DeArellano K."/>
            <person name="Johnson R."/>
            <person name="Linton L."/>
            <person name="McEwan P."/>
            <person name="McKernan K."/>
            <person name="Talamas J."/>
            <person name="Tirrell A."/>
            <person name="Ye W."/>
            <person name="Zimmer A."/>
            <person name="Barber R.D."/>
            <person name="Cann I."/>
            <person name="Graham D.E."/>
            <person name="Grahame D.A."/>
            <person name="Guss A."/>
            <person name="Hedderich R."/>
            <person name="Ingram-Smith C."/>
            <person name="Kuettner C.H."/>
            <person name="Krzycki J.A."/>
            <person name="Leigh J.A."/>
            <person name="Li W."/>
            <person name="Liu J."/>
            <person name="Mukhopadhyay B."/>
            <person name="Reeve J.N."/>
            <person name="Smith K."/>
            <person name="Springer T.A."/>
            <person name="Umayam L.A."/>
            <person name="White O."/>
            <person name="White R.H."/>
            <person name="de Macario E.C."/>
            <person name="Ferry J.G."/>
            <person name="Jarrell K.F."/>
            <person name="Jing H."/>
            <person name="Macario A.J.L."/>
            <person name="Paulsen I."/>
            <person name="Pritchett M."/>
            <person name="Sowers K.R."/>
            <person name="Swanson R.V."/>
            <person name="Zinder S.H."/>
            <person name="Lander E."/>
            <person name="Metcalf W.W."/>
            <person name="Birren B."/>
        </authorList>
    </citation>
    <scope>NUCLEOTIDE SEQUENCE [LARGE SCALE GENOMIC DNA]</scope>
    <source>
        <strain evidence="3">ATCC 35395 / DSM 2834 / JCM 12185 / C2A</strain>
    </source>
</reference>
<organism evidence="2 3">
    <name type="scientific">Methanosarcina acetivorans (strain ATCC 35395 / DSM 2834 / JCM 12185 / C2A)</name>
    <dbReference type="NCBI Taxonomy" id="188937"/>
    <lineage>
        <taxon>Archaea</taxon>
        <taxon>Methanobacteriati</taxon>
        <taxon>Methanobacteriota</taxon>
        <taxon>Stenosarchaea group</taxon>
        <taxon>Methanomicrobia</taxon>
        <taxon>Methanosarcinales</taxon>
        <taxon>Methanosarcinaceae</taxon>
        <taxon>Methanosarcina</taxon>
    </lineage>
</organism>
<evidence type="ECO:0000256" key="1">
    <source>
        <dbReference type="SAM" id="Phobius"/>
    </source>
</evidence>
<feature type="transmembrane region" description="Helical" evidence="1">
    <location>
        <begin position="230"/>
        <end position="250"/>
    </location>
</feature>